<sequence length="665" mass="73929">GTLSAISESLSLLCWFAVKGSQTVGRSVASCETEGEVIEIPFITDNPCISCVCLNKEVTCTREKCPAVLKDCALLIKQRGGCCERCKGECKIDGKLYNSSMKWLVSSNSCVRRACQEGVVTESDVLCVVHCKNPIVQQGSCCPVCPGCVFGGRHYKEGDEFHPDGNRCIKCSCTESRLQCVRELCPILSCPQHLSQVPPGKCCPQCLGQRRVFDLPLGSCLFHSEVYENGALFQFDNCTKCICKDSTVVCRKECLQVGSCKYNDLCCEECVSYIPIEEIKYCRAGNKLYRDGEMWSSINCTLCACRKGKRVCRKKECSPIKTCPSGKIINRNGCCPICTEKPGVCTVFGDPHYNTFDGRAFNFQGTCQYVLTKDCSAAATFQVLVQNDARRTYSYSWTKTIELVTSGTTISLMQHLTVKKNGAKISLPYHNQHFTISLEGYLMKVTTKAGIAISWDGDSFVEVTAAPQLKGKLCGLCGNYNGHKRDDLIGGDGNFKFDIDQFAESWRVQNNQVCNRPERKPRPQLCSGMVKVKLRAHRECQKLKSWAFQNCHTTVDYALFYRSCVTDMCECPIHKNCYCESLMAYSRACQRDGIQVRWKPEQNCFATQCKHGAVYDTCGPGCTKTCENWNDIGPCSKPCVAGCHCPASLVLHKGRCIKPALCPRR</sequence>
<keyword evidence="5" id="KW-1015">Disulfide bond</keyword>
<dbReference type="InterPro" id="IPR002919">
    <property type="entry name" value="TIL_dom"/>
</dbReference>
<dbReference type="SMART" id="SM00214">
    <property type="entry name" value="VWC"/>
    <property type="match status" value="5"/>
</dbReference>
<dbReference type="SUPFAM" id="SSF57567">
    <property type="entry name" value="Serine protease inhibitors"/>
    <property type="match status" value="1"/>
</dbReference>
<dbReference type="FunFam" id="2.10.70.10:FF:000034">
    <property type="entry name" value="BMP-binding endothelial regulator protein"/>
    <property type="match status" value="1"/>
</dbReference>
<dbReference type="Pfam" id="PF00094">
    <property type="entry name" value="VWD"/>
    <property type="match status" value="1"/>
</dbReference>
<dbReference type="Gene3D" id="6.20.200.20">
    <property type="match status" value="2"/>
</dbReference>
<dbReference type="Pfam" id="PF01826">
    <property type="entry name" value="TIL"/>
    <property type="match status" value="1"/>
</dbReference>
<evidence type="ECO:0000256" key="3">
    <source>
        <dbReference type="ARBA" id="ARBA00022729"/>
    </source>
</evidence>
<evidence type="ECO:0000259" key="7">
    <source>
        <dbReference type="PROSITE" id="PS50184"/>
    </source>
</evidence>
<gene>
    <name evidence="9" type="primary">bmper</name>
</gene>
<evidence type="ECO:0000313" key="10">
    <source>
        <dbReference type="Proteomes" id="UP000314986"/>
    </source>
</evidence>
<keyword evidence="2" id="KW-0964">Secreted</keyword>
<evidence type="ECO:0000313" key="9">
    <source>
        <dbReference type="Ensembl" id="ENSCMIP00000035652.1"/>
    </source>
</evidence>
<evidence type="ECO:0000256" key="2">
    <source>
        <dbReference type="ARBA" id="ARBA00022525"/>
    </source>
</evidence>
<dbReference type="InterPro" id="IPR036084">
    <property type="entry name" value="Ser_inhib-like_sf"/>
</dbReference>
<dbReference type="GeneTree" id="ENSGT00940000156485"/>
<evidence type="ECO:0000256" key="4">
    <source>
        <dbReference type="ARBA" id="ARBA00022737"/>
    </source>
</evidence>
<organism evidence="9 10">
    <name type="scientific">Callorhinchus milii</name>
    <name type="common">Ghost shark</name>
    <dbReference type="NCBI Taxonomy" id="7868"/>
    <lineage>
        <taxon>Eukaryota</taxon>
        <taxon>Metazoa</taxon>
        <taxon>Chordata</taxon>
        <taxon>Craniata</taxon>
        <taxon>Vertebrata</taxon>
        <taxon>Chondrichthyes</taxon>
        <taxon>Holocephali</taxon>
        <taxon>Chimaeriformes</taxon>
        <taxon>Callorhinchidae</taxon>
        <taxon>Callorhinchus</taxon>
    </lineage>
</organism>
<dbReference type="SMART" id="SM00832">
    <property type="entry name" value="C8"/>
    <property type="match status" value="1"/>
</dbReference>
<name>A0A4W3J165_CALMI</name>
<keyword evidence="3 6" id="KW-0732">Signal</keyword>
<keyword evidence="4" id="KW-0677">Repeat</keyword>
<comment type="subcellular location">
    <subcellularLocation>
        <location evidence="1">Secreted</location>
    </subcellularLocation>
</comment>
<evidence type="ECO:0000256" key="6">
    <source>
        <dbReference type="SAM" id="SignalP"/>
    </source>
</evidence>
<reference evidence="10" key="2">
    <citation type="journal article" date="2007" name="PLoS Biol.">
        <title>Survey sequencing and comparative analysis of the elephant shark (Callorhinchus milii) genome.</title>
        <authorList>
            <person name="Venkatesh B."/>
            <person name="Kirkness E.F."/>
            <person name="Loh Y.H."/>
            <person name="Halpern A.L."/>
            <person name="Lee A.P."/>
            <person name="Johnson J."/>
            <person name="Dandona N."/>
            <person name="Viswanathan L.D."/>
            <person name="Tay A."/>
            <person name="Venter J.C."/>
            <person name="Strausberg R.L."/>
            <person name="Brenner S."/>
        </authorList>
    </citation>
    <scope>NUCLEOTIDE SEQUENCE [LARGE SCALE GENOMIC DNA]</scope>
</reference>
<protein>
    <submittedName>
        <fullName evidence="9">BMP binding endothelial regulator</fullName>
    </submittedName>
</protein>
<dbReference type="Pfam" id="PF08742">
    <property type="entry name" value="C8"/>
    <property type="match status" value="1"/>
</dbReference>
<dbReference type="GO" id="GO:0005576">
    <property type="term" value="C:extracellular region"/>
    <property type="evidence" value="ECO:0007669"/>
    <property type="project" value="UniProtKB-SubCell"/>
</dbReference>
<dbReference type="PROSITE" id="PS50184">
    <property type="entry name" value="VWFC_2"/>
    <property type="match status" value="2"/>
</dbReference>
<dbReference type="AlphaFoldDB" id="A0A4W3J165"/>
<feature type="domain" description="VWFD" evidence="8">
    <location>
        <begin position="343"/>
        <end position="515"/>
    </location>
</feature>
<dbReference type="FunFam" id="2.10.25.10:FF:000236">
    <property type="entry name" value="BMP-binding endothelial regulator protein-like"/>
    <property type="match status" value="1"/>
</dbReference>
<feature type="signal peptide" evidence="6">
    <location>
        <begin position="1"/>
        <end position="20"/>
    </location>
</feature>
<dbReference type="InterPro" id="IPR014853">
    <property type="entry name" value="VWF/SSPO/ZAN-like_Cys-rich_dom"/>
</dbReference>
<dbReference type="Ensembl" id="ENSCMIT00000036181.1">
    <property type="protein sequence ID" value="ENSCMIP00000035652.1"/>
    <property type="gene ID" value="ENSCMIG00000015078.1"/>
</dbReference>
<dbReference type="InterPro" id="IPR001846">
    <property type="entry name" value="VWF_type-D"/>
</dbReference>
<dbReference type="InterPro" id="IPR052424">
    <property type="entry name" value="Kielin_Chordin-BMP_Reg"/>
</dbReference>
<dbReference type="SMART" id="SM00216">
    <property type="entry name" value="VWD"/>
    <property type="match status" value="1"/>
</dbReference>
<dbReference type="CDD" id="cd19941">
    <property type="entry name" value="TIL"/>
    <property type="match status" value="1"/>
</dbReference>
<reference evidence="9" key="5">
    <citation type="submission" date="2025-09" db="UniProtKB">
        <authorList>
            <consortium name="Ensembl"/>
        </authorList>
    </citation>
    <scope>IDENTIFICATION</scope>
</reference>
<dbReference type="Gene3D" id="2.10.25.10">
    <property type="entry name" value="Laminin"/>
    <property type="match status" value="1"/>
</dbReference>
<evidence type="ECO:0000256" key="5">
    <source>
        <dbReference type="ARBA" id="ARBA00023157"/>
    </source>
</evidence>
<dbReference type="Pfam" id="PF00093">
    <property type="entry name" value="VWC"/>
    <property type="match status" value="2"/>
</dbReference>
<dbReference type="Proteomes" id="UP000314986">
    <property type="component" value="Unassembled WGS sequence"/>
</dbReference>
<evidence type="ECO:0000256" key="1">
    <source>
        <dbReference type="ARBA" id="ARBA00004613"/>
    </source>
</evidence>
<dbReference type="SUPFAM" id="SSF57603">
    <property type="entry name" value="FnI-like domain"/>
    <property type="match status" value="5"/>
</dbReference>
<evidence type="ECO:0000259" key="8">
    <source>
        <dbReference type="PROSITE" id="PS51233"/>
    </source>
</evidence>
<feature type="chain" id="PRO_5021473505" evidence="6">
    <location>
        <begin position="21"/>
        <end position="665"/>
    </location>
</feature>
<dbReference type="PANTHER" id="PTHR46698:SF4">
    <property type="entry name" value="CROSSVEINLESS 2"/>
    <property type="match status" value="1"/>
</dbReference>
<dbReference type="PROSITE" id="PS51233">
    <property type="entry name" value="VWFD"/>
    <property type="match status" value="1"/>
</dbReference>
<accession>A0A4W3J165</accession>
<dbReference type="Gene3D" id="2.10.70.10">
    <property type="entry name" value="Complement Module, domain 1"/>
    <property type="match status" value="2"/>
</dbReference>
<reference evidence="9" key="4">
    <citation type="submission" date="2025-08" db="UniProtKB">
        <authorList>
            <consortium name="Ensembl"/>
        </authorList>
    </citation>
    <scope>IDENTIFICATION</scope>
</reference>
<keyword evidence="10" id="KW-1185">Reference proteome</keyword>
<dbReference type="PROSITE" id="PS01208">
    <property type="entry name" value="VWFC_1"/>
    <property type="match status" value="2"/>
</dbReference>
<reference evidence="10" key="1">
    <citation type="journal article" date="2006" name="Science">
        <title>Ancient noncoding elements conserved in the human genome.</title>
        <authorList>
            <person name="Venkatesh B."/>
            <person name="Kirkness E.F."/>
            <person name="Loh Y.H."/>
            <person name="Halpern A.L."/>
            <person name="Lee A.P."/>
            <person name="Johnson J."/>
            <person name="Dandona N."/>
            <person name="Viswanathan L.D."/>
            <person name="Tay A."/>
            <person name="Venter J.C."/>
            <person name="Strausberg R.L."/>
            <person name="Brenner S."/>
        </authorList>
    </citation>
    <scope>NUCLEOTIDE SEQUENCE [LARGE SCALE GENOMIC DNA]</scope>
</reference>
<proteinExistence type="predicted"/>
<feature type="domain" description="VWFC" evidence="7">
    <location>
        <begin position="146"/>
        <end position="207"/>
    </location>
</feature>
<reference evidence="10" key="3">
    <citation type="journal article" date="2014" name="Nature">
        <title>Elephant shark genome provides unique insights into gnathostome evolution.</title>
        <authorList>
            <consortium name="International Elephant Shark Genome Sequencing Consortium"/>
            <person name="Venkatesh B."/>
            <person name="Lee A.P."/>
            <person name="Ravi V."/>
            <person name="Maurya A.K."/>
            <person name="Lian M.M."/>
            <person name="Swann J.B."/>
            <person name="Ohta Y."/>
            <person name="Flajnik M.F."/>
            <person name="Sutoh Y."/>
            <person name="Kasahara M."/>
            <person name="Hoon S."/>
            <person name="Gangu V."/>
            <person name="Roy S.W."/>
            <person name="Irimia M."/>
            <person name="Korzh V."/>
            <person name="Kondrychyn I."/>
            <person name="Lim Z.W."/>
            <person name="Tay B.H."/>
            <person name="Tohari S."/>
            <person name="Kong K.W."/>
            <person name="Ho S."/>
            <person name="Lorente-Galdos B."/>
            <person name="Quilez J."/>
            <person name="Marques-Bonet T."/>
            <person name="Raney B.J."/>
            <person name="Ingham P.W."/>
            <person name="Tay A."/>
            <person name="Hillier L.W."/>
            <person name="Minx P."/>
            <person name="Boehm T."/>
            <person name="Wilson R.K."/>
            <person name="Brenner S."/>
            <person name="Warren W.C."/>
        </authorList>
    </citation>
    <scope>NUCLEOTIDE SEQUENCE [LARGE SCALE GENOMIC DNA]</scope>
</reference>
<feature type="domain" description="VWFC" evidence="7">
    <location>
        <begin position="280"/>
        <end position="339"/>
    </location>
</feature>
<dbReference type="InterPro" id="IPR001007">
    <property type="entry name" value="VWF_dom"/>
</dbReference>
<dbReference type="PANTHER" id="PTHR46698">
    <property type="entry name" value="CROSSVEINLESS 2"/>
    <property type="match status" value="1"/>
</dbReference>